<sequence length="101" mass="11687">MAYIEVRLAEVAPIQTYDDVEAYFNAHMIYEDGADNNPFAEITAGRLNLRLVIAYLRGQKDLAGLKEKWLHQSHIRFVNKEKVEVLLAKALVYLENRPLDR</sequence>
<evidence type="ECO:0000313" key="2">
    <source>
        <dbReference type="Proteomes" id="UP000254293"/>
    </source>
</evidence>
<organism evidence="1 2">
    <name type="scientific">Kingella potus</name>
    <dbReference type="NCBI Taxonomy" id="265175"/>
    <lineage>
        <taxon>Bacteria</taxon>
        <taxon>Pseudomonadati</taxon>
        <taxon>Pseudomonadota</taxon>
        <taxon>Betaproteobacteria</taxon>
        <taxon>Neisseriales</taxon>
        <taxon>Neisseriaceae</taxon>
        <taxon>Kingella</taxon>
    </lineage>
</organism>
<dbReference type="Proteomes" id="UP000254293">
    <property type="component" value="Unassembled WGS sequence"/>
</dbReference>
<protein>
    <submittedName>
        <fullName evidence="1">Uncharacterized protein</fullName>
    </submittedName>
</protein>
<dbReference type="RefSeq" id="WP_115307498.1">
    <property type="nucleotide sequence ID" value="NZ_CP091516.1"/>
</dbReference>
<dbReference type="AlphaFoldDB" id="A0A377R1J7"/>
<dbReference type="EMBL" id="UGJJ01000001">
    <property type="protein sequence ID" value="STR00191.1"/>
    <property type="molecule type" value="Genomic_DNA"/>
</dbReference>
<name>A0A377R1J7_9NEIS</name>
<proteinExistence type="predicted"/>
<gene>
    <name evidence="1" type="ORF">NCTC13336_00388</name>
</gene>
<evidence type="ECO:0000313" key="1">
    <source>
        <dbReference type="EMBL" id="STR00191.1"/>
    </source>
</evidence>
<reference evidence="1 2" key="1">
    <citation type="submission" date="2018-06" db="EMBL/GenBank/DDBJ databases">
        <authorList>
            <consortium name="Pathogen Informatics"/>
            <person name="Doyle S."/>
        </authorList>
    </citation>
    <scope>NUCLEOTIDE SEQUENCE [LARGE SCALE GENOMIC DNA]</scope>
    <source>
        <strain evidence="1 2">NCTC13336</strain>
    </source>
</reference>
<accession>A0A377R1J7</accession>
<keyword evidence="2" id="KW-1185">Reference proteome</keyword>